<feature type="transmembrane region" description="Helical" evidence="1">
    <location>
        <begin position="6"/>
        <end position="26"/>
    </location>
</feature>
<dbReference type="EMBL" id="BMTU01000005">
    <property type="protein sequence ID" value="GGQ83330.1"/>
    <property type="molecule type" value="Genomic_DNA"/>
</dbReference>
<accession>A0A918BQA9</accession>
<reference evidence="2" key="2">
    <citation type="submission" date="2020-09" db="EMBL/GenBank/DDBJ databases">
        <authorList>
            <person name="Sun Q."/>
            <person name="Ohkuma M."/>
        </authorList>
    </citation>
    <scope>NUCLEOTIDE SEQUENCE</scope>
    <source>
        <strain evidence="2">JCM 4403</strain>
    </source>
</reference>
<keyword evidence="1" id="KW-0472">Membrane</keyword>
<comment type="caution">
    <text evidence="2">The sequence shown here is derived from an EMBL/GenBank/DDBJ whole genome shotgun (WGS) entry which is preliminary data.</text>
</comment>
<proteinExistence type="predicted"/>
<dbReference type="Proteomes" id="UP000656732">
    <property type="component" value="Unassembled WGS sequence"/>
</dbReference>
<keyword evidence="3" id="KW-1185">Reference proteome</keyword>
<evidence type="ECO:0000313" key="3">
    <source>
        <dbReference type="Proteomes" id="UP000656732"/>
    </source>
</evidence>
<evidence type="ECO:0000313" key="2">
    <source>
        <dbReference type="EMBL" id="GGQ83330.1"/>
    </source>
</evidence>
<reference evidence="2" key="1">
    <citation type="journal article" date="2014" name="Int. J. Syst. Evol. Microbiol.">
        <title>Complete genome sequence of Corynebacterium casei LMG S-19264T (=DSM 44701T), isolated from a smear-ripened cheese.</title>
        <authorList>
            <consortium name="US DOE Joint Genome Institute (JGI-PGF)"/>
            <person name="Walter F."/>
            <person name="Albersmeier A."/>
            <person name="Kalinowski J."/>
            <person name="Ruckert C."/>
        </authorList>
    </citation>
    <scope>NUCLEOTIDE SEQUENCE</scope>
    <source>
        <strain evidence="2">JCM 4403</strain>
    </source>
</reference>
<gene>
    <name evidence="2" type="ORF">GCM10010280_32940</name>
</gene>
<organism evidence="2 3">
    <name type="scientific">Streptomyces pilosus</name>
    <dbReference type="NCBI Taxonomy" id="28893"/>
    <lineage>
        <taxon>Bacteria</taxon>
        <taxon>Bacillati</taxon>
        <taxon>Actinomycetota</taxon>
        <taxon>Actinomycetes</taxon>
        <taxon>Kitasatosporales</taxon>
        <taxon>Streptomycetaceae</taxon>
        <taxon>Streptomyces</taxon>
    </lineage>
</organism>
<keyword evidence="1" id="KW-0812">Transmembrane</keyword>
<evidence type="ECO:0008006" key="4">
    <source>
        <dbReference type="Google" id="ProtNLM"/>
    </source>
</evidence>
<protein>
    <recommendedName>
        <fullName evidence="4">Secreted protein</fullName>
    </recommendedName>
</protein>
<sequence length="239" mass="25831">MLAGALGDLVLGLLASCLSGLAVWLWQRGRHNRDLRLRMRVVGARPGDTCLIVMNNKYGAPGTTHHHDVQAMIEAAVLSHGLRCEVEVVRSDDFRGGNGEKPEFCIGGPLGSNVRSAGHVAHSLPGVTFHPYDHPDHPLAIEAGGVCHRRDSGNEEYVLLAKFTAPGGERPVVLICGQTALTNHAAAYFLRRSYRRIADTVASTDRFCLLLKVPSIGTYGFQGVVLERDLTDVAFTRGA</sequence>
<dbReference type="AlphaFoldDB" id="A0A918BQA9"/>
<name>A0A918BQA9_9ACTN</name>
<evidence type="ECO:0000256" key="1">
    <source>
        <dbReference type="SAM" id="Phobius"/>
    </source>
</evidence>
<keyword evidence="1" id="KW-1133">Transmembrane helix</keyword>